<evidence type="ECO:0000313" key="3">
    <source>
        <dbReference type="EMBL" id="CBJ32681.1"/>
    </source>
</evidence>
<dbReference type="Gene3D" id="3.40.50.12780">
    <property type="entry name" value="N-terminal domain of ligase-like"/>
    <property type="match status" value="2"/>
</dbReference>
<dbReference type="InterPro" id="IPR020845">
    <property type="entry name" value="AMP-binding_CS"/>
</dbReference>
<evidence type="ECO:0000259" key="2">
    <source>
        <dbReference type="Pfam" id="PF00501"/>
    </source>
</evidence>
<name>D7FZ64_ECTSI</name>
<evidence type="ECO:0000313" key="4">
    <source>
        <dbReference type="Proteomes" id="UP000002630"/>
    </source>
</evidence>
<dbReference type="PANTHER" id="PTHR43813:SF1">
    <property type="entry name" value="ACYL-ACTIVATING ENZYME 16, CHLOROPLASTIC-RELATED"/>
    <property type="match status" value="1"/>
</dbReference>
<sequence length="725" mass="77896">MHLNPHGFQQHGPQQPQQQVEEGTITIHSPSPTGLRHRLRNYITVGASWNSLPEMWDFLAGECGDLTAIVDPVHPPDMPDGKRPPKGSETRLTYSEMRTSIGSMAAALIGLGLEKQDCVSVFSENSYRWLIAEQGIMKAGGCNAVRGATAPVAELRYIYGDSESVGAVVETPKLLKLLVEEGGKGLEGADGAEPRFLMVLFPGGKNGKELQESLNIPESIKVVTFSECLDKGGVLDAAPVVERSMKATLVYTSGTTGKPKGAVLTHANLLHQVSQNSFDRSEGSPMNPWVGDVFVSILPCWHIFERTAEYFTLTRGVTMGYSNVRNFKSDLKKFKPHFLIVVPRLLETIWKGVQTQLEAKSKGAQKAAGALTRVSSLRMKAARRFSGTVIRDSKPKGPEKALSAVLMGVTLPLKLAAEKLVWGKIRDGVGGRVKVVVSGGSSLPSFLEDFFEMAGVRVLVGYGLTETSPVIANRVATENTKGTTGKPVPGSEVKIADQETGQQVAVGQTGKILIRGPQVMSGYQNNPEATAAVIDKDGYFDTGDLGRFNPITGDLIVTGRAKDTIVLSNGENVEPQPLEDAISGACSLIDQVMLFGQDERFLGAIVCLNPLNMGAAGIISQEDASRYSGLLGPTPLTTGPAGTPKELADAEKEILGAPGLERAVMDQLKAVAGEERPWEQVGSVIMKFEPFTTSNGLITQTLKTKRNVVAERFSKEIDALYAAKR</sequence>
<keyword evidence="4" id="KW-1185">Reference proteome</keyword>
<dbReference type="AlphaFoldDB" id="D7FZ64"/>
<dbReference type="EMBL" id="FN648548">
    <property type="protein sequence ID" value="CBJ32681.1"/>
    <property type="molecule type" value="Genomic_DNA"/>
</dbReference>
<feature type="compositionally biased region" description="Low complexity" evidence="1">
    <location>
        <begin position="1"/>
        <end position="19"/>
    </location>
</feature>
<organism evidence="3 4">
    <name type="scientific">Ectocarpus siliculosus</name>
    <name type="common">Brown alga</name>
    <name type="synonym">Conferva siliculosa</name>
    <dbReference type="NCBI Taxonomy" id="2880"/>
    <lineage>
        <taxon>Eukaryota</taxon>
        <taxon>Sar</taxon>
        <taxon>Stramenopiles</taxon>
        <taxon>Ochrophyta</taxon>
        <taxon>PX clade</taxon>
        <taxon>Phaeophyceae</taxon>
        <taxon>Ectocarpales</taxon>
        <taxon>Ectocarpaceae</taxon>
        <taxon>Ectocarpus</taxon>
    </lineage>
</organism>
<feature type="region of interest" description="Disordered" evidence="1">
    <location>
        <begin position="1"/>
        <end position="21"/>
    </location>
</feature>
<reference evidence="3 4" key="1">
    <citation type="journal article" date="2010" name="Nature">
        <title>The Ectocarpus genome and the independent evolution of multicellularity in brown algae.</title>
        <authorList>
            <person name="Cock J.M."/>
            <person name="Sterck L."/>
            <person name="Rouze P."/>
            <person name="Scornet D."/>
            <person name="Allen A.E."/>
            <person name="Amoutzias G."/>
            <person name="Anthouard V."/>
            <person name="Artiguenave F."/>
            <person name="Aury J.M."/>
            <person name="Badger J.H."/>
            <person name="Beszteri B."/>
            <person name="Billiau K."/>
            <person name="Bonnet E."/>
            <person name="Bothwell J.H."/>
            <person name="Bowler C."/>
            <person name="Boyen C."/>
            <person name="Brownlee C."/>
            <person name="Carrano C.J."/>
            <person name="Charrier B."/>
            <person name="Cho G.Y."/>
            <person name="Coelho S.M."/>
            <person name="Collen J."/>
            <person name="Corre E."/>
            <person name="Da Silva C."/>
            <person name="Delage L."/>
            <person name="Delaroque N."/>
            <person name="Dittami S.M."/>
            <person name="Doulbeau S."/>
            <person name="Elias M."/>
            <person name="Farnham G."/>
            <person name="Gachon C.M."/>
            <person name="Gschloessl B."/>
            <person name="Heesch S."/>
            <person name="Jabbari K."/>
            <person name="Jubin C."/>
            <person name="Kawai H."/>
            <person name="Kimura K."/>
            <person name="Kloareg B."/>
            <person name="Kupper F.C."/>
            <person name="Lang D."/>
            <person name="Le Bail A."/>
            <person name="Leblanc C."/>
            <person name="Lerouge P."/>
            <person name="Lohr M."/>
            <person name="Lopez P.J."/>
            <person name="Martens C."/>
            <person name="Maumus F."/>
            <person name="Michel G."/>
            <person name="Miranda-Saavedra D."/>
            <person name="Morales J."/>
            <person name="Moreau H."/>
            <person name="Motomura T."/>
            <person name="Nagasato C."/>
            <person name="Napoli C.A."/>
            <person name="Nelson D.R."/>
            <person name="Nyvall-Collen P."/>
            <person name="Peters A.F."/>
            <person name="Pommier C."/>
            <person name="Potin P."/>
            <person name="Poulain J."/>
            <person name="Quesneville H."/>
            <person name="Read B."/>
            <person name="Rensing S.A."/>
            <person name="Ritter A."/>
            <person name="Rousvoal S."/>
            <person name="Samanta M."/>
            <person name="Samson G."/>
            <person name="Schroeder D.C."/>
            <person name="Segurens B."/>
            <person name="Strittmatter M."/>
            <person name="Tonon T."/>
            <person name="Tregear J.W."/>
            <person name="Valentin K."/>
            <person name="von Dassow P."/>
            <person name="Yamagishi T."/>
            <person name="Van de Peer Y."/>
            <person name="Wincker P."/>
        </authorList>
    </citation>
    <scope>NUCLEOTIDE SEQUENCE [LARGE SCALE GENOMIC DNA]</scope>
    <source>
        <strain evidence="4">Ec32 / CCAP1310/4</strain>
    </source>
</reference>
<dbReference type="OrthoDB" id="1700726at2759"/>
<evidence type="ECO:0000256" key="1">
    <source>
        <dbReference type="SAM" id="MobiDB-lite"/>
    </source>
</evidence>
<dbReference type="PANTHER" id="PTHR43813">
    <property type="entry name" value="ACYL-ACTIVATING ENZYME 16, CHLOROPLASTIC-RELATED"/>
    <property type="match status" value="1"/>
</dbReference>
<dbReference type="InParanoid" id="D7FZ64"/>
<dbReference type="Pfam" id="PF23562">
    <property type="entry name" value="AMP-binding_C_3"/>
    <property type="match status" value="1"/>
</dbReference>
<dbReference type="PROSITE" id="PS00455">
    <property type="entry name" value="AMP_BINDING"/>
    <property type="match status" value="1"/>
</dbReference>
<gene>
    <name evidence="3" type="primary">LACS</name>
    <name evidence="3" type="ORF">Esi_0355_0029</name>
</gene>
<dbReference type="STRING" id="2880.D7FZ64"/>
<dbReference type="eggNOG" id="KOG1256">
    <property type="taxonomic scope" value="Eukaryota"/>
</dbReference>
<dbReference type="EMBL" id="FN649740">
    <property type="protein sequence ID" value="CBJ32681.1"/>
    <property type="molecule type" value="Genomic_DNA"/>
</dbReference>
<dbReference type="InterPro" id="IPR000873">
    <property type="entry name" value="AMP-dep_synth/lig_dom"/>
</dbReference>
<dbReference type="InterPro" id="IPR042099">
    <property type="entry name" value="ANL_N_sf"/>
</dbReference>
<proteinExistence type="predicted"/>
<dbReference type="InterPro" id="IPR052987">
    <property type="entry name" value="Chloroplast_AMP-bd_Enzymes"/>
</dbReference>
<dbReference type="Proteomes" id="UP000002630">
    <property type="component" value="Linkage Group LG15"/>
</dbReference>
<protein>
    <submittedName>
        <fullName evidence="3">Long chain acyl-CoA synthetase</fullName>
    </submittedName>
</protein>
<dbReference type="SUPFAM" id="SSF56801">
    <property type="entry name" value="Acetyl-CoA synthetase-like"/>
    <property type="match status" value="1"/>
</dbReference>
<dbReference type="Pfam" id="PF00501">
    <property type="entry name" value="AMP-binding"/>
    <property type="match status" value="1"/>
</dbReference>
<accession>D7FZ64</accession>
<feature type="domain" description="AMP-dependent synthetase/ligase" evidence="2">
    <location>
        <begin position="87"/>
        <end position="523"/>
    </location>
</feature>